<dbReference type="PROSITE" id="PS50082">
    <property type="entry name" value="WD_REPEATS_2"/>
    <property type="match status" value="2"/>
</dbReference>
<dbReference type="InterPro" id="IPR042755">
    <property type="entry name" value="COP1"/>
</dbReference>
<dbReference type="CDD" id="cd00200">
    <property type="entry name" value="WD40"/>
    <property type="match status" value="1"/>
</dbReference>
<comment type="caution">
    <text evidence="10">The sequence shown here is derived from an EMBL/GenBank/DDBJ whole genome shotgun (WGS) entry which is preliminary data.</text>
</comment>
<reference evidence="10" key="1">
    <citation type="submission" date="2020-12" db="EMBL/GenBank/DDBJ databases">
        <title>Metabolic potential, ecology and presence of endohyphal bacteria is reflected in genomic diversity of Mucoromycotina.</title>
        <authorList>
            <person name="Muszewska A."/>
            <person name="Okrasinska A."/>
            <person name="Steczkiewicz K."/>
            <person name="Drgas O."/>
            <person name="Orlowska M."/>
            <person name="Perlinska-Lenart U."/>
            <person name="Aleksandrzak-Piekarczyk T."/>
            <person name="Szatraj K."/>
            <person name="Zielenkiewicz U."/>
            <person name="Pilsyk S."/>
            <person name="Malc E."/>
            <person name="Mieczkowski P."/>
            <person name="Kruszewska J.S."/>
            <person name="Biernat P."/>
            <person name="Pawlowska J."/>
        </authorList>
    </citation>
    <scope>NUCLEOTIDE SEQUENCE</scope>
    <source>
        <strain evidence="10">WA0000051536</strain>
    </source>
</reference>
<dbReference type="GO" id="GO:0008270">
    <property type="term" value="F:zinc ion binding"/>
    <property type="evidence" value="ECO:0007669"/>
    <property type="project" value="UniProtKB-KW"/>
</dbReference>
<evidence type="ECO:0000313" key="10">
    <source>
        <dbReference type="EMBL" id="KAG2182935.1"/>
    </source>
</evidence>
<keyword evidence="11" id="KW-1185">Reference proteome</keyword>
<feature type="domain" description="RING-type" evidence="9">
    <location>
        <begin position="280"/>
        <end position="318"/>
    </location>
</feature>
<dbReference type="PROSITE" id="PS00678">
    <property type="entry name" value="WD_REPEATS_1"/>
    <property type="match status" value="1"/>
</dbReference>
<feature type="region of interest" description="Disordered" evidence="8">
    <location>
        <begin position="239"/>
        <end position="269"/>
    </location>
</feature>
<dbReference type="AlphaFoldDB" id="A0A8H7PZU5"/>
<dbReference type="PROSITE" id="PS50294">
    <property type="entry name" value="WD_REPEATS_REGION"/>
    <property type="match status" value="2"/>
</dbReference>
<dbReference type="EMBL" id="JAEPRA010000007">
    <property type="protein sequence ID" value="KAG2182935.1"/>
    <property type="molecule type" value="Genomic_DNA"/>
</dbReference>
<evidence type="ECO:0000256" key="3">
    <source>
        <dbReference type="ARBA" id="ARBA00022737"/>
    </source>
</evidence>
<dbReference type="PANTHER" id="PTHR44080">
    <property type="entry name" value="E3 UBIQUITIN-PROTEIN LIGASE COP1"/>
    <property type="match status" value="1"/>
</dbReference>
<feature type="compositionally biased region" description="Polar residues" evidence="8">
    <location>
        <begin position="108"/>
        <end position="119"/>
    </location>
</feature>
<feature type="compositionally biased region" description="Low complexity" evidence="8">
    <location>
        <begin position="66"/>
        <end position="79"/>
    </location>
</feature>
<feature type="compositionally biased region" description="Basic and acidic residues" evidence="8">
    <location>
        <begin position="476"/>
        <end position="491"/>
    </location>
</feature>
<dbReference type="InterPro" id="IPR001680">
    <property type="entry name" value="WD40_rpt"/>
</dbReference>
<dbReference type="InterPro" id="IPR015943">
    <property type="entry name" value="WD40/YVTN_repeat-like_dom_sf"/>
</dbReference>
<feature type="region of interest" description="Disordered" evidence="8">
    <location>
        <begin position="1"/>
        <end position="119"/>
    </location>
</feature>
<evidence type="ECO:0000256" key="6">
    <source>
        <dbReference type="PROSITE-ProRule" id="PRU00175"/>
    </source>
</evidence>
<keyword evidence="1 7" id="KW-0853">WD repeat</keyword>
<feature type="compositionally biased region" description="Polar residues" evidence="8">
    <location>
        <begin position="1"/>
        <end position="12"/>
    </location>
</feature>
<dbReference type="Proteomes" id="UP000612746">
    <property type="component" value="Unassembled WGS sequence"/>
</dbReference>
<dbReference type="Pfam" id="PF00400">
    <property type="entry name" value="WD40"/>
    <property type="match status" value="3"/>
</dbReference>
<feature type="region of interest" description="Disordered" evidence="8">
    <location>
        <begin position="145"/>
        <end position="190"/>
    </location>
</feature>
<feature type="compositionally biased region" description="Polar residues" evidence="8">
    <location>
        <begin position="87"/>
        <end position="98"/>
    </location>
</feature>
<dbReference type="InterPro" id="IPR036322">
    <property type="entry name" value="WD40_repeat_dom_sf"/>
</dbReference>
<feature type="region of interest" description="Disordered" evidence="8">
    <location>
        <begin position="466"/>
        <end position="520"/>
    </location>
</feature>
<dbReference type="InterPro" id="IPR019775">
    <property type="entry name" value="WD40_repeat_CS"/>
</dbReference>
<dbReference type="Gene3D" id="2.130.10.10">
    <property type="entry name" value="YVTN repeat-like/Quinoprotein amine dehydrogenase"/>
    <property type="match status" value="2"/>
</dbReference>
<protein>
    <recommendedName>
        <fullName evidence="9">RING-type domain-containing protein</fullName>
    </recommendedName>
</protein>
<sequence>MSFEQSSNLSQDHTNHSRTSSSNTDMGQNITVPRLTESELQQQDSRAAGVDEHTANSQDDGESIISDSAATVSSRATSTHPNEHETPTSFYQTRSLGHNTHHYPTLAHSPSASTSADHVANMPTQSMQSAERYSEHKTEPFALASEVPVSASPRESSPLRHSFTNEDHISNTSPSIQRTSHTPQSHQGSISIPRPVAANHRWANPSLLVEASFASLDDTAPPYDGYPFLYGNSKKIPFRIPTSPRNSMSPPRYRDGRPDASSSRGSQDSVDIIDTDDIKCQICLDNIREAFITRCGHSFCYKCIVEHLNHHQSCPTCQNTLLREHIYPNFQLNKIVQKATAFKSKHHVGSKRHTRNSSAASMDDVHQVLDERTLASDISSLIASGVNGLADLDAKDVDNVLQVLIAKKRQMLLEEKSMEAQILKEFLLKVKQQKQQLLERVSTELACIDGDLATVQADIQQDRTLYPENDEAESSDVDRPAAPEVPDDRARSLTFTGKKRKMDDREASPEKYHPKQKHPRLDLQRQRMDDFFGDLQECYFNMRMTAQGSRQSLVDFSSTINKFAKHSQFKVVATLRYGDISSTSSIVSAIEFDRDDEYFATAGVTKKIKIFEYANIEQESFEYEDDHRSEEEASLYSAHNSEIWPRSITNYDGKGGGLSNDTSYVGRSRNTMETVMQYPIKEMVCRQKISCLSWNSYIKNQMASSDYEGVVSIWDATVGQLMQSFDEHKRRTWSVDYSRVDPTLLASGSDDSTVKIWSINQRNSVCTIEKNANICCVKFLPTSSHYIAMGSADHHIHYYDLRNTKEPVSVFRGHRKAVSYVKWLNEHELVSASTDSTLKLWNIRDGECVRTYTGHVNEKNFVGLSSNSDWISCGSENNAVYTYYKSFRSPLACVKFGGFDPLTGHSTEEDDPSQFVSSVCWKRNSNTLLSANSQGTIKVMALV</sequence>
<name>A0A8H7PZU5_9FUNG</name>
<feature type="repeat" description="WD" evidence="7">
    <location>
        <begin position="725"/>
        <end position="767"/>
    </location>
</feature>
<evidence type="ECO:0000256" key="7">
    <source>
        <dbReference type="PROSITE-ProRule" id="PRU00221"/>
    </source>
</evidence>
<dbReference type="PRINTS" id="PR00320">
    <property type="entry name" value="GPROTEINBRPT"/>
</dbReference>
<dbReference type="InterPro" id="IPR017907">
    <property type="entry name" value="Znf_RING_CS"/>
</dbReference>
<organism evidence="10 11">
    <name type="scientific">Umbelopsis vinacea</name>
    <dbReference type="NCBI Taxonomy" id="44442"/>
    <lineage>
        <taxon>Eukaryota</taxon>
        <taxon>Fungi</taxon>
        <taxon>Fungi incertae sedis</taxon>
        <taxon>Mucoromycota</taxon>
        <taxon>Mucoromycotina</taxon>
        <taxon>Umbelopsidomycetes</taxon>
        <taxon>Umbelopsidales</taxon>
        <taxon>Umbelopsidaceae</taxon>
        <taxon>Umbelopsis</taxon>
    </lineage>
</organism>
<dbReference type="SMART" id="SM00320">
    <property type="entry name" value="WD40"/>
    <property type="match status" value="7"/>
</dbReference>
<dbReference type="SUPFAM" id="SSF50978">
    <property type="entry name" value="WD40 repeat-like"/>
    <property type="match status" value="1"/>
</dbReference>
<gene>
    <name evidence="10" type="ORF">INT44_005916</name>
</gene>
<dbReference type="InterPro" id="IPR020472">
    <property type="entry name" value="WD40_PAC1"/>
</dbReference>
<dbReference type="InterPro" id="IPR013083">
    <property type="entry name" value="Znf_RING/FYVE/PHD"/>
</dbReference>
<evidence type="ECO:0000256" key="2">
    <source>
        <dbReference type="ARBA" id="ARBA00022723"/>
    </source>
</evidence>
<dbReference type="SMART" id="SM00184">
    <property type="entry name" value="RING"/>
    <property type="match status" value="1"/>
</dbReference>
<dbReference type="PANTHER" id="PTHR44080:SF1">
    <property type="entry name" value="E3 UBIQUITIN-PROTEIN LIGASE COP1"/>
    <property type="match status" value="1"/>
</dbReference>
<dbReference type="GO" id="GO:0061630">
    <property type="term" value="F:ubiquitin protein ligase activity"/>
    <property type="evidence" value="ECO:0007669"/>
    <property type="project" value="InterPro"/>
</dbReference>
<dbReference type="Gene3D" id="3.30.40.10">
    <property type="entry name" value="Zinc/RING finger domain, C3HC4 (zinc finger)"/>
    <property type="match status" value="1"/>
</dbReference>
<feature type="repeat" description="WD" evidence="7">
    <location>
        <begin position="811"/>
        <end position="851"/>
    </location>
</feature>
<dbReference type="CDD" id="cd16504">
    <property type="entry name" value="RING-HC_COP1"/>
    <property type="match status" value="1"/>
</dbReference>
<feature type="compositionally biased region" description="Polar residues" evidence="8">
    <location>
        <begin position="170"/>
        <end position="190"/>
    </location>
</feature>
<keyword evidence="4 6" id="KW-0863">Zinc-finger</keyword>
<evidence type="ECO:0000256" key="4">
    <source>
        <dbReference type="ARBA" id="ARBA00022771"/>
    </source>
</evidence>
<dbReference type="GO" id="GO:0043161">
    <property type="term" value="P:proteasome-mediated ubiquitin-dependent protein catabolic process"/>
    <property type="evidence" value="ECO:0007669"/>
    <property type="project" value="TreeGrafter"/>
</dbReference>
<evidence type="ECO:0000256" key="1">
    <source>
        <dbReference type="ARBA" id="ARBA00022574"/>
    </source>
</evidence>
<feature type="compositionally biased region" description="Polar residues" evidence="8">
    <location>
        <begin position="260"/>
        <end position="269"/>
    </location>
</feature>
<keyword evidence="5" id="KW-0862">Zinc</keyword>
<dbReference type="PROSITE" id="PS00518">
    <property type="entry name" value="ZF_RING_1"/>
    <property type="match status" value="1"/>
</dbReference>
<dbReference type="PROSITE" id="PS50089">
    <property type="entry name" value="ZF_RING_2"/>
    <property type="match status" value="1"/>
</dbReference>
<proteinExistence type="predicted"/>
<accession>A0A8H7PZU5</accession>
<dbReference type="OrthoDB" id="273771at2759"/>
<evidence type="ECO:0000259" key="9">
    <source>
        <dbReference type="PROSITE" id="PS50089"/>
    </source>
</evidence>
<evidence type="ECO:0000256" key="5">
    <source>
        <dbReference type="ARBA" id="ARBA00022833"/>
    </source>
</evidence>
<dbReference type="Pfam" id="PF13923">
    <property type="entry name" value="zf-C3HC4_2"/>
    <property type="match status" value="1"/>
</dbReference>
<dbReference type="InterPro" id="IPR001841">
    <property type="entry name" value="Znf_RING"/>
</dbReference>
<keyword evidence="3" id="KW-0677">Repeat</keyword>
<evidence type="ECO:0000313" key="11">
    <source>
        <dbReference type="Proteomes" id="UP000612746"/>
    </source>
</evidence>
<evidence type="ECO:0000256" key="8">
    <source>
        <dbReference type="SAM" id="MobiDB-lite"/>
    </source>
</evidence>
<dbReference type="SUPFAM" id="SSF57850">
    <property type="entry name" value="RING/U-box"/>
    <property type="match status" value="1"/>
</dbReference>
<feature type="compositionally biased region" description="Basic and acidic residues" evidence="8">
    <location>
        <begin position="501"/>
        <end position="520"/>
    </location>
</feature>
<keyword evidence="2" id="KW-0479">Metal-binding</keyword>